<organism evidence="1">
    <name type="scientific">Aegilops tauschii</name>
    <name type="common">Tausch's goatgrass</name>
    <name type="synonym">Aegilops squarrosa</name>
    <dbReference type="NCBI Taxonomy" id="37682"/>
    <lineage>
        <taxon>Eukaryota</taxon>
        <taxon>Viridiplantae</taxon>
        <taxon>Streptophyta</taxon>
        <taxon>Embryophyta</taxon>
        <taxon>Tracheophyta</taxon>
        <taxon>Spermatophyta</taxon>
        <taxon>Magnoliopsida</taxon>
        <taxon>Liliopsida</taxon>
        <taxon>Poales</taxon>
        <taxon>Poaceae</taxon>
        <taxon>BOP clade</taxon>
        <taxon>Pooideae</taxon>
        <taxon>Triticodae</taxon>
        <taxon>Triticeae</taxon>
        <taxon>Triticinae</taxon>
        <taxon>Aegilops</taxon>
    </lineage>
</organism>
<evidence type="ECO:0000313" key="1">
    <source>
        <dbReference type="EnsemblPlants" id="EMT24872"/>
    </source>
</evidence>
<proteinExistence type="predicted"/>
<dbReference type="EnsemblPlants" id="EMT24872">
    <property type="protein sequence ID" value="EMT24872"/>
    <property type="gene ID" value="F775_24166"/>
</dbReference>
<name>M8CCL9_AEGTA</name>
<protein>
    <submittedName>
        <fullName evidence="1">Uncharacterized protein</fullName>
    </submittedName>
</protein>
<sequence>MARAEIAPGEGAGQSRRLKMLRPTSPYQCPIACADMVVCKCGGPEHPGRSQPPPQAVQRHLRRRFIVAATWIPLVPTSGIRSSTLSLSYSSVAQLLHLVEVKLGFLCYCSCGGSVGRSFSPGYFSETFKYYCLKGAVMNSPMGSSNSRCWPLVLALSAS</sequence>
<accession>M8CCL9</accession>
<dbReference type="AlphaFoldDB" id="M8CCL9"/>
<reference evidence="1" key="1">
    <citation type="submission" date="2015-06" db="UniProtKB">
        <authorList>
            <consortium name="EnsemblPlants"/>
        </authorList>
    </citation>
    <scope>IDENTIFICATION</scope>
</reference>